<proteinExistence type="predicted"/>
<reference evidence="2" key="1">
    <citation type="submission" date="2018-01" db="EMBL/GenBank/DDBJ databases">
        <title>An insight into the sialome of Amazonian anophelines.</title>
        <authorList>
            <person name="Ribeiro J.M."/>
            <person name="Scarpassa V."/>
            <person name="Calvo E."/>
        </authorList>
    </citation>
    <scope>NUCLEOTIDE SEQUENCE</scope>
</reference>
<organism evidence="2">
    <name type="scientific">Anopheles darlingi</name>
    <name type="common">Mosquito</name>
    <dbReference type="NCBI Taxonomy" id="43151"/>
    <lineage>
        <taxon>Eukaryota</taxon>
        <taxon>Metazoa</taxon>
        <taxon>Ecdysozoa</taxon>
        <taxon>Arthropoda</taxon>
        <taxon>Hexapoda</taxon>
        <taxon>Insecta</taxon>
        <taxon>Pterygota</taxon>
        <taxon>Neoptera</taxon>
        <taxon>Endopterygota</taxon>
        <taxon>Diptera</taxon>
        <taxon>Nematocera</taxon>
        <taxon>Culicoidea</taxon>
        <taxon>Culicidae</taxon>
        <taxon>Anophelinae</taxon>
        <taxon>Anopheles</taxon>
    </lineage>
</organism>
<evidence type="ECO:0000313" key="2">
    <source>
        <dbReference type="EMBL" id="MBW74529.1"/>
    </source>
</evidence>
<sequence>MASVRIGRNLSLLRFRFVIILLFIDRLLPFHASRSDNCAVVAVGDGRSRCGCRRCCCCCCCSWRWCPG</sequence>
<dbReference type="EMBL" id="GGFL01010351">
    <property type="protein sequence ID" value="MBW74529.1"/>
    <property type="molecule type" value="Transcribed_RNA"/>
</dbReference>
<accession>A0A2M4DAF9</accession>
<evidence type="ECO:0000256" key="1">
    <source>
        <dbReference type="SAM" id="SignalP"/>
    </source>
</evidence>
<dbReference type="AlphaFoldDB" id="A0A2M4DAF9"/>
<name>A0A2M4DAF9_ANODA</name>
<feature type="signal peptide" evidence="1">
    <location>
        <begin position="1"/>
        <end position="32"/>
    </location>
</feature>
<protein>
    <submittedName>
        <fullName evidence="2">Putative secreted protein</fullName>
    </submittedName>
</protein>
<keyword evidence="1" id="KW-0732">Signal</keyword>
<feature type="chain" id="PRO_5014915167" evidence="1">
    <location>
        <begin position="33"/>
        <end position="68"/>
    </location>
</feature>